<sequence length="208" mass="24063">MELNEIELKFDENGLIPAIVQDVYTKEVLMLGYMNRESLELTLKTGRVNFYSRSRKALWLKGETSGNYLNLKKLRYDCDGDALLIEVIPEGPVCHTGNKSCFYRTLHESEDSPDGVAIIEKLYKRIQDRKEHPVEGSYTNYLFDKGIDKILKKVGEECAETIIAAKNNSPDEIRYEVSDLVYHLLVMLVDRGVDVKQIYDELTRRYKK</sequence>
<evidence type="ECO:0000256" key="9">
    <source>
        <dbReference type="ARBA" id="ARBA00022605"/>
    </source>
</evidence>
<dbReference type="FunFam" id="3.10.20.810:FF:000001">
    <property type="entry name" value="Histidine biosynthesis bifunctional protein HisIE"/>
    <property type="match status" value="1"/>
</dbReference>
<keyword evidence="11 15" id="KW-0378">Hydrolase</keyword>
<dbReference type="PANTHER" id="PTHR42945">
    <property type="entry name" value="HISTIDINE BIOSYNTHESIS BIFUNCTIONAL PROTEIN"/>
    <property type="match status" value="1"/>
</dbReference>
<dbReference type="GO" id="GO:0004636">
    <property type="term" value="F:phosphoribosyl-ATP diphosphatase activity"/>
    <property type="evidence" value="ECO:0007669"/>
    <property type="project" value="UniProtKB-UniRule"/>
</dbReference>
<accession>A0A1M5B7J5</accession>
<evidence type="ECO:0000259" key="16">
    <source>
        <dbReference type="Pfam" id="PF01502"/>
    </source>
</evidence>
<feature type="region of interest" description="Phosphoribosyl-AMP cyclohydrolase" evidence="15">
    <location>
        <begin position="1"/>
        <end position="118"/>
    </location>
</feature>
<dbReference type="NCBIfam" id="NF000768">
    <property type="entry name" value="PRK00051.1"/>
    <property type="match status" value="1"/>
</dbReference>
<dbReference type="InterPro" id="IPR002496">
    <property type="entry name" value="PRib_AMP_CycHydrolase_dom"/>
</dbReference>
<dbReference type="InterPro" id="IPR026660">
    <property type="entry name" value="PRA-CH"/>
</dbReference>
<evidence type="ECO:0000313" key="18">
    <source>
        <dbReference type="Proteomes" id="UP000184088"/>
    </source>
</evidence>
<keyword evidence="14 15" id="KW-0511">Multifunctional enzyme</keyword>
<dbReference type="UniPathway" id="UPA00031">
    <property type="reaction ID" value="UER00007"/>
</dbReference>
<dbReference type="GO" id="GO:0005524">
    <property type="term" value="F:ATP binding"/>
    <property type="evidence" value="ECO:0007669"/>
    <property type="project" value="UniProtKB-KW"/>
</dbReference>
<comment type="similarity">
    <text evidence="6 15">In the C-terminal section; belongs to the PRA-PH family.</text>
</comment>
<comment type="catalytic activity">
    <reaction evidence="1 15">
        <text>1-(5-phospho-beta-D-ribosyl)-5'-AMP + H2O = 1-(5-phospho-beta-D-ribosyl)-5-[(5-phospho-beta-D-ribosylamino)methylideneamino]imidazole-4-carboxamide</text>
        <dbReference type="Rhea" id="RHEA:20049"/>
        <dbReference type="ChEBI" id="CHEBI:15377"/>
        <dbReference type="ChEBI" id="CHEBI:58435"/>
        <dbReference type="ChEBI" id="CHEBI:59457"/>
        <dbReference type="EC" id="3.5.4.19"/>
    </reaction>
</comment>
<evidence type="ECO:0000256" key="14">
    <source>
        <dbReference type="ARBA" id="ARBA00023268"/>
    </source>
</evidence>
<dbReference type="RefSeq" id="WP_200792788.1">
    <property type="nucleotide sequence ID" value="NZ_FQVH01000020.1"/>
</dbReference>
<dbReference type="SUPFAM" id="SSF101386">
    <property type="entry name" value="all-alpha NTP pyrophosphatases"/>
    <property type="match status" value="1"/>
</dbReference>
<dbReference type="Gene3D" id="1.10.287.1080">
    <property type="entry name" value="MazG-like"/>
    <property type="match status" value="1"/>
</dbReference>
<dbReference type="HAMAP" id="MF_01020">
    <property type="entry name" value="HisE"/>
    <property type="match status" value="1"/>
</dbReference>
<comment type="pathway">
    <text evidence="4 15">Amino-acid biosynthesis; L-histidine biosynthesis; L-histidine from 5-phospho-alpha-D-ribose 1-diphosphate: step 3/9.</text>
</comment>
<gene>
    <name evidence="15" type="primary">hisI</name>
    <name evidence="15" type="synonym">hisIE</name>
    <name evidence="17" type="ORF">SAMN02746089_01807</name>
</gene>
<proteinExistence type="inferred from homology"/>
<comment type="pathway">
    <text evidence="5 15">Amino-acid biosynthesis; L-histidine biosynthesis; L-histidine from 5-phospho-alpha-D-ribose 1-diphosphate: step 2/9.</text>
</comment>
<evidence type="ECO:0000256" key="5">
    <source>
        <dbReference type="ARBA" id="ARBA00005204"/>
    </source>
</evidence>
<comment type="similarity">
    <text evidence="7 15">In the N-terminal section; belongs to the PRA-CH family.</text>
</comment>
<dbReference type="HAMAP" id="MF_01021">
    <property type="entry name" value="HisI"/>
    <property type="match status" value="1"/>
</dbReference>
<keyword evidence="13 15" id="KW-0368">Histidine biosynthesis</keyword>
<dbReference type="Pfam" id="PF01502">
    <property type="entry name" value="PRA-CH"/>
    <property type="match status" value="1"/>
</dbReference>
<dbReference type="STRING" id="1121256.SAMN02746089_01807"/>
<dbReference type="AlphaFoldDB" id="A0A1M5B7J5"/>
<dbReference type="HAMAP" id="MF_01019">
    <property type="entry name" value="HisIE"/>
    <property type="match status" value="1"/>
</dbReference>
<dbReference type="Gene3D" id="3.10.20.810">
    <property type="entry name" value="Phosphoribosyl-AMP cyclohydrolase"/>
    <property type="match status" value="1"/>
</dbReference>
<dbReference type="CDD" id="cd11534">
    <property type="entry name" value="NTP-PPase_HisIE_like"/>
    <property type="match status" value="1"/>
</dbReference>
<dbReference type="EC" id="3.6.1.31" evidence="15"/>
<dbReference type="InterPro" id="IPR023019">
    <property type="entry name" value="His_synth_HisIE"/>
</dbReference>
<keyword evidence="8 15" id="KW-0963">Cytoplasm</keyword>
<dbReference type="Pfam" id="PF01503">
    <property type="entry name" value="PRA-PH"/>
    <property type="match status" value="1"/>
</dbReference>
<evidence type="ECO:0000256" key="6">
    <source>
        <dbReference type="ARBA" id="ARBA00007731"/>
    </source>
</evidence>
<evidence type="ECO:0000256" key="13">
    <source>
        <dbReference type="ARBA" id="ARBA00023102"/>
    </source>
</evidence>
<keyword evidence="10 15" id="KW-0547">Nucleotide-binding</keyword>
<name>A0A1M5B7J5_9THEO</name>
<comment type="catalytic activity">
    <reaction evidence="2 15">
        <text>1-(5-phospho-beta-D-ribosyl)-ATP + H2O = 1-(5-phospho-beta-D-ribosyl)-5'-AMP + diphosphate + H(+)</text>
        <dbReference type="Rhea" id="RHEA:22828"/>
        <dbReference type="ChEBI" id="CHEBI:15377"/>
        <dbReference type="ChEBI" id="CHEBI:15378"/>
        <dbReference type="ChEBI" id="CHEBI:33019"/>
        <dbReference type="ChEBI" id="CHEBI:59457"/>
        <dbReference type="ChEBI" id="CHEBI:73183"/>
        <dbReference type="EC" id="3.6.1.31"/>
    </reaction>
</comment>
<comment type="subcellular location">
    <subcellularLocation>
        <location evidence="3 15">Cytoplasm</location>
    </subcellularLocation>
</comment>
<feature type="region of interest" description="Phosphoribosyl-ATP pyrophosphohydrolase" evidence="15">
    <location>
        <begin position="119"/>
        <end position="208"/>
    </location>
</feature>
<evidence type="ECO:0000256" key="11">
    <source>
        <dbReference type="ARBA" id="ARBA00022801"/>
    </source>
</evidence>
<keyword evidence="12 15" id="KW-0067">ATP-binding</keyword>
<evidence type="ECO:0000313" key="17">
    <source>
        <dbReference type="EMBL" id="SHF38418.1"/>
    </source>
</evidence>
<evidence type="ECO:0000256" key="1">
    <source>
        <dbReference type="ARBA" id="ARBA00000024"/>
    </source>
</evidence>
<dbReference type="NCBIfam" id="TIGR03188">
    <property type="entry name" value="histidine_hisI"/>
    <property type="match status" value="1"/>
</dbReference>
<keyword evidence="9 15" id="KW-0028">Amino-acid biosynthesis</keyword>
<protein>
    <recommendedName>
        <fullName evidence="15">Histidine biosynthesis bifunctional protein HisIE</fullName>
    </recommendedName>
    <domain>
        <recommendedName>
            <fullName evidence="15">Phosphoribosyl-AMP cyclohydrolase</fullName>
            <shortName evidence="15">PRA-CH</shortName>
            <ecNumber evidence="15">3.5.4.19</ecNumber>
        </recommendedName>
    </domain>
    <domain>
        <recommendedName>
            <fullName evidence="15">Phosphoribosyl-ATP pyrophosphatase</fullName>
            <shortName evidence="15">PRA-PH</shortName>
            <ecNumber evidence="15">3.6.1.31</ecNumber>
        </recommendedName>
    </domain>
</protein>
<evidence type="ECO:0000256" key="8">
    <source>
        <dbReference type="ARBA" id="ARBA00022490"/>
    </source>
</evidence>
<evidence type="ECO:0000256" key="7">
    <source>
        <dbReference type="ARBA" id="ARBA00008299"/>
    </source>
</evidence>
<evidence type="ECO:0000256" key="4">
    <source>
        <dbReference type="ARBA" id="ARBA00005169"/>
    </source>
</evidence>
<dbReference type="InterPro" id="IPR008179">
    <property type="entry name" value="HisE"/>
</dbReference>
<dbReference type="GO" id="GO:0005737">
    <property type="term" value="C:cytoplasm"/>
    <property type="evidence" value="ECO:0007669"/>
    <property type="project" value="UniProtKB-SubCell"/>
</dbReference>
<keyword evidence="18" id="KW-1185">Reference proteome</keyword>
<dbReference type="PANTHER" id="PTHR42945:SF9">
    <property type="entry name" value="HISTIDINE BIOSYNTHESIS BIFUNCTIONAL PROTEIN HISIE"/>
    <property type="match status" value="1"/>
</dbReference>
<dbReference type="InterPro" id="IPR038019">
    <property type="entry name" value="PRib_AMP_CycHydrolase_sf"/>
</dbReference>
<dbReference type="EC" id="3.5.4.19" evidence="15"/>
<evidence type="ECO:0000256" key="3">
    <source>
        <dbReference type="ARBA" id="ARBA00004496"/>
    </source>
</evidence>
<feature type="domain" description="Phosphoribosyl-AMP cyclohydrolase" evidence="16">
    <location>
        <begin position="30"/>
        <end position="103"/>
    </location>
</feature>
<dbReference type="SUPFAM" id="SSF141734">
    <property type="entry name" value="HisI-like"/>
    <property type="match status" value="1"/>
</dbReference>
<organism evidence="17 18">
    <name type="scientific">Caldanaerobius fijiensis DSM 17918</name>
    <dbReference type="NCBI Taxonomy" id="1121256"/>
    <lineage>
        <taxon>Bacteria</taxon>
        <taxon>Bacillati</taxon>
        <taxon>Bacillota</taxon>
        <taxon>Clostridia</taxon>
        <taxon>Thermoanaerobacterales</taxon>
        <taxon>Thermoanaerobacteraceae</taxon>
        <taxon>Caldanaerobius</taxon>
    </lineage>
</organism>
<dbReference type="GO" id="GO:0004635">
    <property type="term" value="F:phosphoribosyl-AMP cyclohydrolase activity"/>
    <property type="evidence" value="ECO:0007669"/>
    <property type="project" value="UniProtKB-UniRule"/>
</dbReference>
<evidence type="ECO:0000256" key="15">
    <source>
        <dbReference type="HAMAP-Rule" id="MF_01019"/>
    </source>
</evidence>
<evidence type="ECO:0000256" key="12">
    <source>
        <dbReference type="ARBA" id="ARBA00022840"/>
    </source>
</evidence>
<evidence type="ECO:0000256" key="2">
    <source>
        <dbReference type="ARBA" id="ARBA00001460"/>
    </source>
</evidence>
<evidence type="ECO:0000256" key="10">
    <source>
        <dbReference type="ARBA" id="ARBA00022741"/>
    </source>
</evidence>
<dbReference type="NCBIfam" id="NF002747">
    <property type="entry name" value="PRK02759.1"/>
    <property type="match status" value="1"/>
</dbReference>
<dbReference type="EMBL" id="FQVH01000020">
    <property type="protein sequence ID" value="SHF38418.1"/>
    <property type="molecule type" value="Genomic_DNA"/>
</dbReference>
<dbReference type="InterPro" id="IPR021130">
    <property type="entry name" value="PRib-ATP_PPHydrolase-like"/>
</dbReference>
<reference evidence="17 18" key="1">
    <citation type="submission" date="2016-11" db="EMBL/GenBank/DDBJ databases">
        <authorList>
            <person name="Jaros S."/>
            <person name="Januszkiewicz K."/>
            <person name="Wedrychowicz H."/>
        </authorList>
    </citation>
    <scope>NUCLEOTIDE SEQUENCE [LARGE SCALE GENOMIC DNA]</scope>
    <source>
        <strain evidence="17 18">DSM 17918</strain>
    </source>
</reference>
<dbReference type="GO" id="GO:0000105">
    <property type="term" value="P:L-histidine biosynthetic process"/>
    <property type="evidence" value="ECO:0007669"/>
    <property type="project" value="UniProtKB-UniRule"/>
</dbReference>
<dbReference type="Proteomes" id="UP000184088">
    <property type="component" value="Unassembled WGS sequence"/>
</dbReference>